<keyword evidence="1" id="KW-0472">Membrane</keyword>
<evidence type="ECO:0000313" key="3">
    <source>
        <dbReference type="EMBL" id="TDO24244.1"/>
    </source>
</evidence>
<organism evidence="3 4">
    <name type="scientific">Pedobacter duraquae</name>
    <dbReference type="NCBI Taxonomy" id="425511"/>
    <lineage>
        <taxon>Bacteria</taxon>
        <taxon>Pseudomonadati</taxon>
        <taxon>Bacteroidota</taxon>
        <taxon>Sphingobacteriia</taxon>
        <taxon>Sphingobacteriales</taxon>
        <taxon>Sphingobacteriaceae</taxon>
        <taxon>Pedobacter</taxon>
    </lineage>
</organism>
<keyword evidence="1" id="KW-0998">Cell outer membrane</keyword>
<dbReference type="NCBIfam" id="TIGR04057">
    <property type="entry name" value="SusC_RagA_signa"/>
    <property type="match status" value="1"/>
</dbReference>
<dbReference type="SUPFAM" id="SSF56935">
    <property type="entry name" value="Porins"/>
    <property type="match status" value="1"/>
</dbReference>
<dbReference type="Gene3D" id="2.170.130.10">
    <property type="entry name" value="TonB-dependent receptor, plug domain"/>
    <property type="match status" value="1"/>
</dbReference>
<dbReference type="GO" id="GO:0009279">
    <property type="term" value="C:cell outer membrane"/>
    <property type="evidence" value="ECO:0007669"/>
    <property type="project" value="UniProtKB-SubCell"/>
</dbReference>
<dbReference type="Proteomes" id="UP000295499">
    <property type="component" value="Unassembled WGS sequence"/>
</dbReference>
<dbReference type="RefSeq" id="WP_133552068.1">
    <property type="nucleotide sequence ID" value="NZ_SNWM01000001.1"/>
</dbReference>
<comment type="caution">
    <text evidence="3">The sequence shown here is derived from an EMBL/GenBank/DDBJ whole genome shotgun (WGS) entry which is preliminary data.</text>
</comment>
<evidence type="ECO:0000256" key="1">
    <source>
        <dbReference type="PROSITE-ProRule" id="PRU01360"/>
    </source>
</evidence>
<reference evidence="3 4" key="1">
    <citation type="submission" date="2019-03" db="EMBL/GenBank/DDBJ databases">
        <title>Genomic Encyclopedia of Archaeal and Bacterial Type Strains, Phase II (KMG-II): from individual species to whole genera.</title>
        <authorList>
            <person name="Goeker M."/>
        </authorList>
    </citation>
    <scope>NUCLEOTIDE SEQUENCE [LARGE SCALE GENOMIC DNA]</scope>
    <source>
        <strain evidence="3 4">DSM 19034</strain>
    </source>
</reference>
<dbReference type="InterPro" id="IPR039426">
    <property type="entry name" value="TonB-dep_rcpt-like"/>
</dbReference>
<dbReference type="InterPro" id="IPR023997">
    <property type="entry name" value="TonB-dep_OMP_SusC/RagA_CS"/>
</dbReference>
<dbReference type="InterPro" id="IPR023996">
    <property type="entry name" value="TonB-dep_OMP_SusC/RagA"/>
</dbReference>
<proteinExistence type="inferred from homology"/>
<sequence length="956" mass="104504">MNKQDIFKGILTGVCFLGLAAHTSAQTKSKQTAVGTIQDTVPGRLFTIKQNRSTAAVSTVSAEVLNNTAAPNLTNTLYGRLPGLTVSQRGGEPGNDAALLGIRGIGSFGYLGGAFGYKTYKIFVDGFEVNDNYFNGLSPAEIESVSVFKDAAALSTFGMRGANGVISVTTKRGRIGKPSIQFQTRTGLQSATRINRPLDSYGYANLYNQAISNDNGNVWTPRYSAAQLQAYQNGTAPNVDWYSEVLRSRAPLTTGDLQFSGGDTIARYNLALDYADQKSLLNVGNTDATSNQMLKRYNIRTNLDFNLFKIFEARVDLNGRIEDVKQPNFNIASLFSNLASYPSNIYNVRDGANWSGTALYPNNPAASVNALGFYNTHNRILQGNFGLKEKLDFITPGLYLNEAYSFNSYAQTLYGKSATYARYFNGATTTTDQNTPLRAFNQSAQQQQDWKQLMVTAGYERSFGDHQLTSAINYHQSDFRGDGDFSFAYHYQNVSGKANYAYKGRYIAEFGFSYFGTDAYAPGNRWGFYPSISGAWIVSEESFLKDSETIGLFKLRASVGKLGSADTEGTGISIGGLNGRYLYQQYYSGSGTFYLGNDGTPAGQTGISPVFIANKSIFAEKSIKYNIGADLTLFKKLNIQLDAFMDKRSDIIYPDYAIPASYGNNVLVKNLGKLTNKGFEASAVFTDQPGKVGYSLSAMAAYNKNTVDYMAETAVAYPYNALTGRSYGTRIGLVSAGYYQLSDFNANGTLKSGIPVPAFGTVQPGDLRYQDLDHNGTVDDNDRTEIGKAGYPRLTYAFGGNINYAGFDLAVFLQGTYGSTVDILNSAASQTQAFVGNGNAYAIAQGAWAYYPDQGIDTRATATYPRLTTTTNPNNYRTSSFWIKSGDFLRIRNVELGYSFSSNVIQKIGMRKLRIFVNAVNPVTWSSLLKDYHMDPETLSGYPALKSFNTGISVTF</sequence>
<dbReference type="OrthoDB" id="9768177at2"/>
<keyword evidence="4" id="KW-1185">Reference proteome</keyword>
<dbReference type="AlphaFoldDB" id="A0A4R6IPL2"/>
<dbReference type="InterPro" id="IPR037066">
    <property type="entry name" value="Plug_dom_sf"/>
</dbReference>
<dbReference type="Pfam" id="PF07715">
    <property type="entry name" value="Plug"/>
    <property type="match status" value="1"/>
</dbReference>
<keyword evidence="1" id="KW-1134">Transmembrane beta strand</keyword>
<dbReference type="EMBL" id="SNWM01000001">
    <property type="protein sequence ID" value="TDO24244.1"/>
    <property type="molecule type" value="Genomic_DNA"/>
</dbReference>
<comment type="subcellular location">
    <subcellularLocation>
        <location evidence="1">Cell outer membrane</location>
        <topology evidence="1">Multi-pass membrane protein</topology>
    </subcellularLocation>
</comment>
<dbReference type="InterPro" id="IPR012910">
    <property type="entry name" value="Plug_dom"/>
</dbReference>
<keyword evidence="1" id="KW-0812">Transmembrane</keyword>
<dbReference type="NCBIfam" id="TIGR04056">
    <property type="entry name" value="OMP_RagA_SusC"/>
    <property type="match status" value="1"/>
</dbReference>
<evidence type="ECO:0000313" key="4">
    <source>
        <dbReference type="Proteomes" id="UP000295499"/>
    </source>
</evidence>
<dbReference type="PROSITE" id="PS52016">
    <property type="entry name" value="TONB_DEPENDENT_REC_3"/>
    <property type="match status" value="1"/>
</dbReference>
<evidence type="ECO:0000259" key="2">
    <source>
        <dbReference type="Pfam" id="PF07715"/>
    </source>
</evidence>
<accession>A0A4R6IPL2</accession>
<protein>
    <submittedName>
        <fullName evidence="3">TonB-linked SusC/RagA family outer membrane protein</fullName>
    </submittedName>
</protein>
<comment type="similarity">
    <text evidence="1">Belongs to the TonB-dependent receptor family.</text>
</comment>
<feature type="domain" description="TonB-dependent receptor plug" evidence="2">
    <location>
        <begin position="50"/>
        <end position="165"/>
    </location>
</feature>
<keyword evidence="1" id="KW-0813">Transport</keyword>
<name>A0A4R6IPL2_9SPHI</name>
<gene>
    <name evidence="3" type="ORF">CLV32_0533</name>
</gene>